<dbReference type="Proteomes" id="UP001401887">
    <property type="component" value="Unassembled WGS sequence"/>
</dbReference>
<sequence length="76" mass="8245">MTTIKGVVKGGQLVFPEEVTVQLGLKEGDTVEVQGELLRPAAPVSPFLAWVGRSPPFEAGQDSVTFYRQQRDGAEE</sequence>
<comment type="caution">
    <text evidence="1">The sequence shown here is derived from an EMBL/GenBank/DDBJ whole genome shotgun (WGS) entry which is preliminary data.</text>
</comment>
<organism evidence="1 2">
    <name type="scientific">Deinococcus carri</name>
    <dbReference type="NCBI Taxonomy" id="1211323"/>
    <lineage>
        <taxon>Bacteria</taxon>
        <taxon>Thermotogati</taxon>
        <taxon>Deinococcota</taxon>
        <taxon>Deinococci</taxon>
        <taxon>Deinococcales</taxon>
        <taxon>Deinococcaceae</taxon>
        <taxon>Deinococcus</taxon>
    </lineage>
</organism>
<gene>
    <name evidence="1" type="ORF">Dcar01_01225</name>
</gene>
<reference evidence="1 2" key="1">
    <citation type="submission" date="2024-02" db="EMBL/GenBank/DDBJ databases">
        <title>Deinococcus carri NBRC 110142.</title>
        <authorList>
            <person name="Ichikawa N."/>
            <person name="Katano-Makiyama Y."/>
            <person name="Hidaka K."/>
        </authorList>
    </citation>
    <scope>NUCLEOTIDE SEQUENCE [LARGE SCALE GENOMIC DNA]</scope>
    <source>
        <strain evidence="1 2">NBRC 110142</strain>
    </source>
</reference>
<evidence type="ECO:0000313" key="1">
    <source>
        <dbReference type="EMBL" id="GAA5512511.1"/>
    </source>
</evidence>
<dbReference type="RefSeq" id="WP_345462490.1">
    <property type="nucleotide sequence ID" value="NZ_BAABRP010000002.1"/>
</dbReference>
<accession>A0ABP9W679</accession>
<protein>
    <recommendedName>
        <fullName evidence="3">SpoVT-AbrB domain-containing protein</fullName>
    </recommendedName>
</protein>
<keyword evidence="2" id="KW-1185">Reference proteome</keyword>
<name>A0ABP9W679_9DEIO</name>
<evidence type="ECO:0008006" key="3">
    <source>
        <dbReference type="Google" id="ProtNLM"/>
    </source>
</evidence>
<proteinExistence type="predicted"/>
<dbReference type="EMBL" id="BAABRP010000002">
    <property type="protein sequence ID" value="GAA5512511.1"/>
    <property type="molecule type" value="Genomic_DNA"/>
</dbReference>
<evidence type="ECO:0000313" key="2">
    <source>
        <dbReference type="Proteomes" id="UP001401887"/>
    </source>
</evidence>